<organism evidence="1 2">
    <name type="scientific">Victivallis lenta</name>
    <dbReference type="NCBI Taxonomy" id="2606640"/>
    <lineage>
        <taxon>Bacteria</taxon>
        <taxon>Pseudomonadati</taxon>
        <taxon>Lentisphaerota</taxon>
        <taxon>Lentisphaeria</taxon>
        <taxon>Victivallales</taxon>
        <taxon>Victivallaceae</taxon>
        <taxon>Victivallis</taxon>
    </lineage>
</organism>
<evidence type="ECO:0008006" key="3">
    <source>
        <dbReference type="Google" id="ProtNLM"/>
    </source>
</evidence>
<dbReference type="InterPro" id="IPR051923">
    <property type="entry name" value="Glycosyl_Hydrolase_39"/>
</dbReference>
<protein>
    <recommendedName>
        <fullName evidence="3">Carbohydrate binding protein with CBM9 domain</fullName>
    </recommendedName>
</protein>
<dbReference type="InterPro" id="IPR017853">
    <property type="entry name" value="GH"/>
</dbReference>
<proteinExistence type="predicted"/>
<dbReference type="PANTHER" id="PTHR12631:SF10">
    <property type="entry name" value="BETA-XYLOSIDASE-LIKE PROTEIN-RELATED"/>
    <property type="match status" value="1"/>
</dbReference>
<evidence type="ECO:0000313" key="2">
    <source>
        <dbReference type="Proteomes" id="UP000435649"/>
    </source>
</evidence>
<dbReference type="RefSeq" id="WP_154417017.1">
    <property type="nucleotide sequence ID" value="NZ_CALXOB010000013.1"/>
</dbReference>
<name>A0A844FY03_9BACT</name>
<reference evidence="1 2" key="1">
    <citation type="submission" date="2019-08" db="EMBL/GenBank/DDBJ databases">
        <title>In-depth cultivation of the pig gut microbiome towards novel bacterial diversity and tailored functional studies.</title>
        <authorList>
            <person name="Wylensek D."/>
            <person name="Hitch T.C.A."/>
            <person name="Clavel T."/>
        </authorList>
    </citation>
    <scope>NUCLEOTIDE SEQUENCE [LARGE SCALE GENOMIC DNA]</scope>
    <source>
        <strain evidence="1 2">BBE-744-WT-12</strain>
    </source>
</reference>
<evidence type="ECO:0000313" key="1">
    <source>
        <dbReference type="EMBL" id="MST96127.1"/>
    </source>
</evidence>
<dbReference type="GO" id="GO:0004553">
    <property type="term" value="F:hydrolase activity, hydrolyzing O-glycosyl compounds"/>
    <property type="evidence" value="ECO:0007669"/>
    <property type="project" value="TreeGrafter"/>
</dbReference>
<dbReference type="Proteomes" id="UP000435649">
    <property type="component" value="Unassembled WGS sequence"/>
</dbReference>
<dbReference type="Gene3D" id="3.20.20.80">
    <property type="entry name" value="Glycosidases"/>
    <property type="match status" value="1"/>
</dbReference>
<dbReference type="CDD" id="cd09621">
    <property type="entry name" value="CBM9_like_5"/>
    <property type="match status" value="1"/>
</dbReference>
<accession>A0A844FY03</accession>
<dbReference type="SUPFAM" id="SSF51445">
    <property type="entry name" value="(Trans)glycosidases"/>
    <property type="match status" value="1"/>
</dbReference>
<dbReference type="PANTHER" id="PTHR12631">
    <property type="entry name" value="ALPHA-L-IDURONIDASE"/>
    <property type="match status" value="1"/>
</dbReference>
<comment type="caution">
    <text evidence="1">The sequence shown here is derived from an EMBL/GenBank/DDBJ whole genome shotgun (WGS) entry which is preliminary data.</text>
</comment>
<keyword evidence="2" id="KW-1185">Reference proteome</keyword>
<sequence length="966" mass="106293">MKHAWIPAALCGLGLTLGAAERLLIEDFSDVGTWRSNPVRNTTPGKWFGADVYLGATPDASRDDGYAGKLLFHFADASKAGQVDFLRAKAGQPEVFADGVEFDINPRGISGSLRFTLEDSQGKRFMTSPAEFSGEGWRRCRAEVGKAAEGFTGPFKLYKIHFEAKGVSGSNYVLVDDFALTGDVSRRRTVSIRPVVSSLATEPGKPGKASYRFRSASAKALEGKVVYRLFDWDGKELLNRSFPVSLKPYGSTVLDVALPPLGIGSYNASLEFTSGKIKSDYTDWIAVFHPNNGRKNDHPMWFGVQDTSIWNGEAENELHYEWMKMAGFDIERLGITGNRLDNGKTTNFEGYEKVLKGNRDAGMIACASYTEGVPDYTQEKPLWRGMPTKPDAFRGHMDKVFRCLAKYPNVQYLEFWNEPDIGFMVGTLDQYLDALKIVRASQQANAPKLKIATGGVTVIHPKEKKNFSRDMYWKGKGLYDVACFHAHGSLRDYSERQELLEKWLEEGGIDLPVCNTETGDRSGYTVDTIKRHAVTLVKKIVYAKSRNTEFYAWFTLQDYWDMDFEADDSFGLVTSDNRPKPSFIAYNELIRQLGNTGRGELLSGTGALEVYRFVNDREKREVLAIWPKVGGTRQVLPLEGEGEVKAAGLFGAVLPVEAGHGYAAIPVDGPVYVSYPQGAFRIASAVAEQKQVTGTSAGRTVNLPLMVRNPFSVAATVTVGGASPIEVKAGESREIPVPVAVPADQPNGIFSAERTVVLTAGKETLRLTVPLAVNVGYPVAAGTKAAAHIVLNTLDRVHELSFDPAIPRWKGPEDLSCDFAMTRVGSDLKLNIRVADDRHVMNAKPAETWLDDSIQIGFQSLDGAFTELALAGRNGKGEVYAQISPDPSLRGAWDVPAKVTRQGNVTVYDITLPLAKLKISDKPGTLFRFSFLVNENDGQGRVRWIEWMGGIGRSKNPDEFGWGVML</sequence>
<gene>
    <name evidence="1" type="ORF">FYJ85_03590</name>
</gene>
<dbReference type="SUPFAM" id="SSF49344">
    <property type="entry name" value="CBD9-like"/>
    <property type="match status" value="1"/>
</dbReference>
<dbReference type="AlphaFoldDB" id="A0A844FY03"/>
<dbReference type="EMBL" id="VUNS01000002">
    <property type="protein sequence ID" value="MST96127.1"/>
    <property type="molecule type" value="Genomic_DNA"/>
</dbReference>
<dbReference type="Gene3D" id="2.60.40.1190">
    <property type="match status" value="1"/>
</dbReference>